<comment type="caution">
    <text evidence="2">The sequence shown here is derived from an EMBL/GenBank/DDBJ whole genome shotgun (WGS) entry which is preliminary data.</text>
</comment>
<reference evidence="2 3" key="1">
    <citation type="submission" date="2019-06" db="EMBL/GenBank/DDBJ databases">
        <title>Streptomyces sporangiiformans sp. nov., a novel actinomycete isolated from soil in Mount Song.</title>
        <authorList>
            <person name="Han L."/>
        </authorList>
    </citation>
    <scope>NUCLEOTIDE SEQUENCE [LARGE SCALE GENOMIC DNA]</scope>
    <source>
        <strain evidence="2 3">NEAU-SSA 1</strain>
    </source>
</reference>
<accession>A0A505DSB5</accession>
<dbReference type="Pfam" id="PF04978">
    <property type="entry name" value="MST"/>
    <property type="match status" value="1"/>
</dbReference>
<gene>
    <name evidence="2" type="ORF">FGD71_000355</name>
</gene>
<keyword evidence="3" id="KW-1185">Reference proteome</keyword>
<evidence type="ECO:0000313" key="3">
    <source>
        <dbReference type="Proteomes" id="UP000317378"/>
    </source>
</evidence>
<sequence length="140" mass="16382">MGLLRVRGGRSKQSEEPAPFGWPKRRDGDFLLDDGATLTEDVACYLAACERSREIFAGVSLDDVCTHHRFGDLDVRCIMMHRLDTHPRHPHRRRSGIRDGTRTRRRLRRCGRSRHHRGADAYRFRLYWLSPGLDLAFLRR</sequence>
<dbReference type="InterPro" id="IPR007061">
    <property type="entry name" value="MST-like"/>
</dbReference>
<feature type="region of interest" description="Disordered" evidence="1">
    <location>
        <begin position="1"/>
        <end position="22"/>
    </location>
</feature>
<dbReference type="AlphaFoldDB" id="A0A505DSB5"/>
<protein>
    <submittedName>
        <fullName evidence="2">DUF664 domain-containing protein</fullName>
    </submittedName>
</protein>
<dbReference type="InterPro" id="IPR034660">
    <property type="entry name" value="DinB/YfiT-like"/>
</dbReference>
<proteinExistence type="predicted"/>
<dbReference type="OrthoDB" id="4548523at2"/>
<evidence type="ECO:0000313" key="2">
    <source>
        <dbReference type="EMBL" id="TPQ24140.1"/>
    </source>
</evidence>
<dbReference type="EMBL" id="VCHX02000017">
    <property type="protein sequence ID" value="TPQ24140.1"/>
    <property type="molecule type" value="Genomic_DNA"/>
</dbReference>
<evidence type="ECO:0000256" key="1">
    <source>
        <dbReference type="SAM" id="MobiDB-lite"/>
    </source>
</evidence>
<name>A0A505DSB5_9ACTN</name>
<dbReference type="Proteomes" id="UP000317378">
    <property type="component" value="Unassembled WGS sequence"/>
</dbReference>
<dbReference type="SUPFAM" id="SSF109854">
    <property type="entry name" value="DinB/YfiT-like putative metalloenzymes"/>
    <property type="match status" value="1"/>
</dbReference>
<organism evidence="2 3">
    <name type="scientific">Streptomyces sporangiiformans</name>
    <dbReference type="NCBI Taxonomy" id="2315329"/>
    <lineage>
        <taxon>Bacteria</taxon>
        <taxon>Bacillati</taxon>
        <taxon>Actinomycetota</taxon>
        <taxon>Actinomycetes</taxon>
        <taxon>Kitasatosporales</taxon>
        <taxon>Streptomycetaceae</taxon>
        <taxon>Streptomyces</taxon>
    </lineage>
</organism>